<keyword evidence="14" id="KW-0464">Manganese</keyword>
<evidence type="ECO:0000256" key="12">
    <source>
        <dbReference type="ARBA" id="ARBA00022842"/>
    </source>
</evidence>
<comment type="catalytic activity">
    <reaction evidence="15">
        <text>hydrogencarbonate + NH4(+) + 2 ATP = carbamoyl phosphate + 2 ADP + phosphate + 2 H(+)</text>
        <dbReference type="Rhea" id="RHEA:18029"/>
        <dbReference type="ChEBI" id="CHEBI:15378"/>
        <dbReference type="ChEBI" id="CHEBI:17544"/>
        <dbReference type="ChEBI" id="CHEBI:28938"/>
        <dbReference type="ChEBI" id="CHEBI:30616"/>
        <dbReference type="ChEBI" id="CHEBI:43474"/>
        <dbReference type="ChEBI" id="CHEBI:58228"/>
        <dbReference type="ChEBI" id="CHEBI:456216"/>
        <dbReference type="EC" id="6.3.4.16"/>
    </reaction>
</comment>
<organism evidence="20 21">
    <name type="scientific">Lactobacillus crispatus</name>
    <dbReference type="NCBI Taxonomy" id="47770"/>
    <lineage>
        <taxon>Bacteria</taxon>
        <taxon>Bacillati</taxon>
        <taxon>Bacillota</taxon>
        <taxon>Bacilli</taxon>
        <taxon>Lactobacillales</taxon>
        <taxon>Lactobacillaceae</taxon>
        <taxon>Lactobacillus</taxon>
    </lineage>
</organism>
<evidence type="ECO:0000259" key="18">
    <source>
        <dbReference type="PROSITE" id="PS50975"/>
    </source>
</evidence>
<dbReference type="GO" id="GO:0006541">
    <property type="term" value="P:glutamine metabolic process"/>
    <property type="evidence" value="ECO:0007669"/>
    <property type="project" value="TreeGrafter"/>
</dbReference>
<dbReference type="InterPro" id="IPR013815">
    <property type="entry name" value="ATP_grasp_subdomain_1"/>
</dbReference>
<dbReference type="Gene3D" id="3.40.50.1380">
    <property type="entry name" value="Methylglyoxal synthase-like domain"/>
    <property type="match status" value="1"/>
</dbReference>
<keyword evidence="8" id="KW-0479">Metal-binding</keyword>
<evidence type="ECO:0000256" key="5">
    <source>
        <dbReference type="ARBA" id="ARBA00022571"/>
    </source>
</evidence>
<dbReference type="GO" id="GO:0046872">
    <property type="term" value="F:metal ion binding"/>
    <property type="evidence" value="ECO:0007669"/>
    <property type="project" value="UniProtKB-KW"/>
</dbReference>
<dbReference type="Gene3D" id="1.10.1030.10">
    <property type="entry name" value="Carbamoyl-phosphate synthetase, large subunit oligomerisation domain"/>
    <property type="match status" value="1"/>
</dbReference>
<dbReference type="Pfam" id="PF02787">
    <property type="entry name" value="CPSase_L_D3"/>
    <property type="match status" value="1"/>
</dbReference>
<accession>A0A120DHS8</accession>
<dbReference type="Gene3D" id="3.30.470.20">
    <property type="entry name" value="ATP-grasp fold, B domain"/>
    <property type="match status" value="2"/>
</dbReference>
<dbReference type="PANTHER" id="PTHR11405">
    <property type="entry name" value="CARBAMOYLTRANSFERASE FAMILY MEMBER"/>
    <property type="match status" value="1"/>
</dbReference>
<dbReference type="SUPFAM" id="SSF52440">
    <property type="entry name" value="PreATP-grasp domain"/>
    <property type="match status" value="2"/>
</dbReference>
<evidence type="ECO:0000256" key="9">
    <source>
        <dbReference type="ARBA" id="ARBA00022737"/>
    </source>
</evidence>
<dbReference type="GO" id="GO:0005524">
    <property type="term" value="F:ATP binding"/>
    <property type="evidence" value="ECO:0007669"/>
    <property type="project" value="UniProtKB-UniRule"/>
</dbReference>
<dbReference type="Pfam" id="PF02142">
    <property type="entry name" value="MGS"/>
    <property type="match status" value="1"/>
</dbReference>
<feature type="domain" description="ATP-grasp" evidence="18">
    <location>
        <begin position="132"/>
        <end position="335"/>
    </location>
</feature>
<dbReference type="InterPro" id="IPR005480">
    <property type="entry name" value="CPSase_lsu_oligo"/>
</dbReference>
<dbReference type="GO" id="GO:0004087">
    <property type="term" value="F:carbamoyl-phosphate synthase (ammonia) activity"/>
    <property type="evidence" value="ECO:0007669"/>
    <property type="project" value="UniProtKB-EC"/>
</dbReference>
<evidence type="ECO:0000256" key="14">
    <source>
        <dbReference type="ARBA" id="ARBA00023211"/>
    </source>
</evidence>
<evidence type="ECO:0000256" key="8">
    <source>
        <dbReference type="ARBA" id="ARBA00022723"/>
    </source>
</evidence>
<dbReference type="RefSeq" id="WP_060462516.1">
    <property type="nucleotide sequence ID" value="NZ_AP025162.1"/>
</dbReference>
<evidence type="ECO:0000256" key="6">
    <source>
        <dbReference type="ARBA" id="ARBA00022598"/>
    </source>
</evidence>
<dbReference type="EMBL" id="LJGP01000052">
    <property type="protein sequence ID" value="KWU02958.1"/>
    <property type="molecule type" value="Genomic_DNA"/>
</dbReference>
<dbReference type="InterPro" id="IPR036914">
    <property type="entry name" value="MGS-like_dom_sf"/>
</dbReference>
<dbReference type="FunFam" id="3.30.470.20:FF:000026">
    <property type="entry name" value="Carbamoyl-phosphate synthase large chain"/>
    <property type="match status" value="1"/>
</dbReference>
<comment type="caution">
    <text evidence="20">The sequence shown here is derived from an EMBL/GenBank/DDBJ whole genome shotgun (WGS) entry which is preliminary data.</text>
</comment>
<keyword evidence="11 17" id="KW-0067">ATP-binding</keyword>
<dbReference type="GO" id="GO:0004088">
    <property type="term" value="F:carbamoyl-phosphate synthase (glutamine-hydrolyzing) activity"/>
    <property type="evidence" value="ECO:0007669"/>
    <property type="project" value="UniProtKB-EC"/>
</dbReference>
<dbReference type="NCBIfam" id="NF003671">
    <property type="entry name" value="PRK05294.1"/>
    <property type="match status" value="1"/>
</dbReference>
<evidence type="ECO:0000256" key="17">
    <source>
        <dbReference type="PROSITE-ProRule" id="PRU00409"/>
    </source>
</evidence>
<dbReference type="UniPathway" id="UPA00070">
    <property type="reaction ID" value="UER00115"/>
</dbReference>
<comment type="cofactor">
    <cofactor evidence="1">
        <name>Mn(2+)</name>
        <dbReference type="ChEBI" id="CHEBI:29035"/>
    </cofactor>
</comment>
<dbReference type="InterPro" id="IPR011607">
    <property type="entry name" value="MGS-like_dom"/>
</dbReference>
<proteinExistence type="inferred from homology"/>
<keyword evidence="6" id="KW-0436">Ligase</keyword>
<dbReference type="Pfam" id="PF25596">
    <property type="entry name" value="CPSase_L_D1"/>
    <property type="match status" value="2"/>
</dbReference>
<keyword evidence="12" id="KW-0460">Magnesium</keyword>
<name>A0A120DHS8_9LACO</name>
<dbReference type="Pfam" id="PF02786">
    <property type="entry name" value="CPSase_L_D2"/>
    <property type="match status" value="2"/>
</dbReference>
<evidence type="ECO:0000256" key="16">
    <source>
        <dbReference type="ARBA" id="ARBA00048816"/>
    </source>
</evidence>
<evidence type="ECO:0000256" key="11">
    <source>
        <dbReference type="ARBA" id="ARBA00022840"/>
    </source>
</evidence>
<dbReference type="InterPro" id="IPR011761">
    <property type="entry name" value="ATP-grasp"/>
</dbReference>
<dbReference type="Gene3D" id="3.30.1490.20">
    <property type="entry name" value="ATP-grasp fold, A domain"/>
    <property type="match status" value="1"/>
</dbReference>
<evidence type="ECO:0000256" key="2">
    <source>
        <dbReference type="ARBA" id="ARBA00001946"/>
    </source>
</evidence>
<keyword evidence="9" id="KW-0677">Repeat</keyword>
<dbReference type="SMART" id="SM01096">
    <property type="entry name" value="CPSase_L_D3"/>
    <property type="match status" value="1"/>
</dbReference>
<comment type="similarity">
    <text evidence="4">Belongs to the CarB family.</text>
</comment>
<evidence type="ECO:0000313" key="20">
    <source>
        <dbReference type="EMBL" id="KWU02958.1"/>
    </source>
</evidence>
<dbReference type="PROSITE" id="PS51855">
    <property type="entry name" value="MGS"/>
    <property type="match status" value="1"/>
</dbReference>
<dbReference type="AlphaFoldDB" id="A0A120DHS8"/>
<dbReference type="GO" id="GO:0006526">
    <property type="term" value="P:L-arginine biosynthetic process"/>
    <property type="evidence" value="ECO:0007669"/>
    <property type="project" value="UniProtKB-KW"/>
</dbReference>
<dbReference type="InterPro" id="IPR036897">
    <property type="entry name" value="CarbamoylP_synth_lsu_oligo_sf"/>
</dbReference>
<dbReference type="InterPro" id="IPR005483">
    <property type="entry name" value="CPSase_dom"/>
</dbReference>
<feature type="domain" description="ATP-grasp" evidence="18">
    <location>
        <begin position="679"/>
        <end position="868"/>
    </location>
</feature>
<gene>
    <name evidence="20" type="ORF">AEL95_09790</name>
</gene>
<dbReference type="PANTHER" id="PTHR11405:SF53">
    <property type="entry name" value="CARBAMOYL-PHOSPHATE SYNTHASE [AMMONIA], MITOCHONDRIAL"/>
    <property type="match status" value="1"/>
</dbReference>
<dbReference type="InterPro" id="IPR005479">
    <property type="entry name" value="CPAse_ATP-bd"/>
</dbReference>
<dbReference type="InterPro" id="IPR033937">
    <property type="entry name" value="MGS_CPS_CarB"/>
</dbReference>
<dbReference type="PATRIC" id="fig|47770.28.peg.1565"/>
<dbReference type="CDD" id="cd01424">
    <property type="entry name" value="MGS_CPS_II"/>
    <property type="match status" value="1"/>
</dbReference>
<dbReference type="NCBIfam" id="NF009455">
    <property type="entry name" value="PRK12815.1"/>
    <property type="match status" value="1"/>
</dbReference>
<evidence type="ECO:0000256" key="1">
    <source>
        <dbReference type="ARBA" id="ARBA00001936"/>
    </source>
</evidence>
<dbReference type="Gene3D" id="3.40.50.20">
    <property type="match status" value="2"/>
</dbReference>
<evidence type="ECO:0000256" key="4">
    <source>
        <dbReference type="ARBA" id="ARBA00009799"/>
    </source>
</evidence>
<keyword evidence="7" id="KW-0028">Amino-acid biosynthesis</keyword>
<sequence>MPLENDLDKVLIIGSGPTLIGSVAEMDLMATEAIDALTEEGIQVVLVNPNPATISTDKKPGVTVYLEPMTLDFLKRILRMEEPDAIMTAYGSTNGLKVAHKLLQDGVLEQMGIQLLTLNSRALQMGNQQKKTELLTKLHIDTGQSWELNQSIQDNLDNALESINDKVTFPVLVTKYNRFVHNEHLQFANPTDLISYFKEEKQNDNFTWKNYRLTEDLSSWEEVIVDVIRDKDGNLAFINFAGSIEAVGINSGDSAVVMPSLTLNNDHIQELRITVRKIMSNLDLIGFASFHFAIKHHGTQIRSKLLTIRPRLTRSSVWAQRIGMYDVGYVVSKVAIGYRLNEITDPLSGLNASIEPTLDAVAIKMPYWSFAESGYNHYLLGSRMQASGEAMGVGRNFETAFLKGLDATINLELGWHAFIKEKEKSTADILNDLAHPDELDLVKLLAAIDQDIPYSELQKVTHLHPVYYQKLLHIVRLGKKLLQEKEQPSRDLLQEAKVYGFFNPLLAKILQKSVTEVRSLINKIDLQPSYLKIDGSAGVYKPNVCAYYSAYDVQNEAQALNAEKKILILGMLPLQVSVTSEFDYMIAHAADTLHKYGYVTVLLSNNDESISSRYKNIDRVYFDSITVENILTVAKRENISDVLVQFSGKRISSLSKELEKCGLHVIGQKANDDPRDKITTLLDQQFTTLKRVPALNKTTDTDQVFAFASKYGFPLLIGGMNKENKQKSAVVYDVPAIEKYLAENQLDQITISRFIEGHKYEVTAISDGTNVTLPGIIEHLEQTGSHASDSIAVIQPQNLTEEQQKKIEQESIKLIKQLKTKGIFNLHYLFVDNDLYLLQIKPYAGHNVAFLSKSLDKDITTCATEALIGKNLAELGYPNGLWQNSDFIHIKMPVFSFLNYSSGNTFDSNMKSSGSVMGRDTQLAKALYKGYEASDLHIPSYGTIFISVRDEDKNRVTQLARRFDRLGFKLIATEGTANMFAEAGITTGVVEKVHKDPRNLLDKIRQHKIVMVVNITNLSDAASEDASRIRDEALNTHIPVFSSIETAELILDVLESLALTTQPI</sequence>
<dbReference type="Proteomes" id="UP000067598">
    <property type="component" value="Unassembled WGS sequence"/>
</dbReference>
<keyword evidence="5" id="KW-0055">Arginine biosynthesis</keyword>
<evidence type="ECO:0000256" key="10">
    <source>
        <dbReference type="ARBA" id="ARBA00022741"/>
    </source>
</evidence>
<evidence type="ECO:0000256" key="13">
    <source>
        <dbReference type="ARBA" id="ARBA00022975"/>
    </source>
</evidence>
<dbReference type="SUPFAM" id="SSF56059">
    <property type="entry name" value="Glutathione synthetase ATP-binding domain-like"/>
    <property type="match status" value="2"/>
</dbReference>
<comment type="cofactor">
    <cofactor evidence="2">
        <name>Mg(2+)</name>
        <dbReference type="ChEBI" id="CHEBI:18420"/>
    </cofactor>
</comment>
<dbReference type="GO" id="GO:0044205">
    <property type="term" value="P:'de novo' UMP biosynthetic process"/>
    <property type="evidence" value="ECO:0007669"/>
    <property type="project" value="UniProtKB-UniPathway"/>
</dbReference>
<keyword evidence="10 17" id="KW-0547">Nucleotide-binding</keyword>
<dbReference type="SMART" id="SM00851">
    <property type="entry name" value="MGS"/>
    <property type="match status" value="1"/>
</dbReference>
<comment type="pathway">
    <text evidence="3">Amino-acid biosynthesis; L-arginine biosynthesis; carbamoyl phosphate from bicarbonate: step 1/1.</text>
</comment>
<comment type="catalytic activity">
    <reaction evidence="16">
        <text>hydrogencarbonate + L-glutamine + 2 ATP + H2O = carbamoyl phosphate + L-glutamate + 2 ADP + phosphate + 2 H(+)</text>
        <dbReference type="Rhea" id="RHEA:18633"/>
        <dbReference type="ChEBI" id="CHEBI:15377"/>
        <dbReference type="ChEBI" id="CHEBI:15378"/>
        <dbReference type="ChEBI" id="CHEBI:17544"/>
        <dbReference type="ChEBI" id="CHEBI:29985"/>
        <dbReference type="ChEBI" id="CHEBI:30616"/>
        <dbReference type="ChEBI" id="CHEBI:43474"/>
        <dbReference type="ChEBI" id="CHEBI:58228"/>
        <dbReference type="ChEBI" id="CHEBI:58359"/>
        <dbReference type="ChEBI" id="CHEBI:456216"/>
        <dbReference type="EC" id="6.3.5.5"/>
    </reaction>
</comment>
<evidence type="ECO:0000256" key="3">
    <source>
        <dbReference type="ARBA" id="ARBA00005077"/>
    </source>
</evidence>
<dbReference type="FunFam" id="3.40.50.20:FF:000001">
    <property type="entry name" value="Carbamoyl-phosphate synthase large chain"/>
    <property type="match status" value="2"/>
</dbReference>
<feature type="domain" description="MGS-like" evidence="19">
    <location>
        <begin position="936"/>
        <end position="1064"/>
    </location>
</feature>
<dbReference type="PROSITE" id="PS50975">
    <property type="entry name" value="ATP_GRASP"/>
    <property type="match status" value="2"/>
</dbReference>
<keyword evidence="13" id="KW-0665">Pyrimidine biosynthesis</keyword>
<dbReference type="SUPFAM" id="SSF52335">
    <property type="entry name" value="Methylglyoxal synthase-like"/>
    <property type="match status" value="1"/>
</dbReference>
<dbReference type="InterPro" id="IPR016185">
    <property type="entry name" value="PreATP-grasp_dom_sf"/>
</dbReference>
<evidence type="ECO:0000256" key="7">
    <source>
        <dbReference type="ARBA" id="ARBA00022605"/>
    </source>
</evidence>
<evidence type="ECO:0000313" key="21">
    <source>
        <dbReference type="Proteomes" id="UP000067598"/>
    </source>
</evidence>
<evidence type="ECO:0000256" key="15">
    <source>
        <dbReference type="ARBA" id="ARBA00047359"/>
    </source>
</evidence>
<dbReference type="SUPFAM" id="SSF48108">
    <property type="entry name" value="Carbamoyl phosphate synthetase, large subunit connection domain"/>
    <property type="match status" value="1"/>
</dbReference>
<dbReference type="InterPro" id="IPR058047">
    <property type="entry name" value="CPSase_preATP-grasp"/>
</dbReference>
<dbReference type="GO" id="GO:0005737">
    <property type="term" value="C:cytoplasm"/>
    <property type="evidence" value="ECO:0007669"/>
    <property type="project" value="TreeGrafter"/>
</dbReference>
<evidence type="ECO:0000259" key="19">
    <source>
        <dbReference type="PROSITE" id="PS51855"/>
    </source>
</evidence>
<reference evidence="20 21" key="1">
    <citation type="journal article" date="2016" name="Microbiology (Mosc.)">
        <title>Comparison of Lactobacillus crispatus isolates from Lactobacillus-dominated vaginal microbiomes with isolates from microbiomes containing bacterial vaginosis-associated bacteria.</title>
        <authorList>
            <person name="Abdelmaksoud A.A."/>
            <person name="Koparde V.N."/>
            <person name="Sheth N.U."/>
            <person name="Serrano M.G."/>
            <person name="Glascock A.L."/>
            <person name="Fettweis J.M."/>
            <person name="Strauss Iii J.F."/>
            <person name="Buck G.A."/>
            <person name="Jefferson K.K."/>
        </authorList>
    </citation>
    <scope>NUCLEOTIDE SEQUENCE [LARGE SCALE GENOMIC DNA]</scope>
    <source>
        <strain evidence="20 21">VMC3</strain>
    </source>
</reference>
<dbReference type="PRINTS" id="PR00098">
    <property type="entry name" value="CPSASE"/>
</dbReference>
<protein>
    <submittedName>
        <fullName evidence="20">Carbamoyl phosphate synthase large subunit</fullName>
    </submittedName>
</protein>